<accession>A0A3P7PIR2</accession>
<dbReference type="OrthoDB" id="6316822at2759"/>
<protein>
    <recommendedName>
        <fullName evidence="3">UBA domain-containing protein</fullName>
    </recommendedName>
</protein>
<evidence type="ECO:0000313" key="1">
    <source>
        <dbReference type="EMBL" id="VDN18076.1"/>
    </source>
</evidence>
<proteinExistence type="predicted"/>
<dbReference type="EMBL" id="UYRU01068853">
    <property type="protein sequence ID" value="VDN18076.1"/>
    <property type="molecule type" value="Genomic_DNA"/>
</dbReference>
<sequence length="77" mass="8439">MKSPDWSSKPVRNNALERASKLRALAAQTGKPENVLQGAIAYLLNQGYDEDSVFDALMESNGDRELAEDLCAVPDFP</sequence>
<evidence type="ECO:0000313" key="2">
    <source>
        <dbReference type="Proteomes" id="UP000281553"/>
    </source>
</evidence>
<evidence type="ECO:0008006" key="3">
    <source>
        <dbReference type="Google" id="ProtNLM"/>
    </source>
</evidence>
<gene>
    <name evidence="1" type="ORF">DILT_LOCUS13092</name>
</gene>
<reference evidence="1 2" key="1">
    <citation type="submission" date="2018-11" db="EMBL/GenBank/DDBJ databases">
        <authorList>
            <consortium name="Pathogen Informatics"/>
        </authorList>
    </citation>
    <scope>NUCLEOTIDE SEQUENCE [LARGE SCALE GENOMIC DNA]</scope>
</reference>
<organism evidence="1 2">
    <name type="scientific">Dibothriocephalus latus</name>
    <name type="common">Fish tapeworm</name>
    <name type="synonym">Diphyllobothrium latum</name>
    <dbReference type="NCBI Taxonomy" id="60516"/>
    <lineage>
        <taxon>Eukaryota</taxon>
        <taxon>Metazoa</taxon>
        <taxon>Spiralia</taxon>
        <taxon>Lophotrochozoa</taxon>
        <taxon>Platyhelminthes</taxon>
        <taxon>Cestoda</taxon>
        <taxon>Eucestoda</taxon>
        <taxon>Diphyllobothriidea</taxon>
        <taxon>Diphyllobothriidae</taxon>
        <taxon>Dibothriocephalus</taxon>
    </lineage>
</organism>
<dbReference type="Proteomes" id="UP000281553">
    <property type="component" value="Unassembled WGS sequence"/>
</dbReference>
<dbReference type="AlphaFoldDB" id="A0A3P7PIR2"/>
<name>A0A3P7PIR2_DIBLA</name>
<keyword evidence="2" id="KW-1185">Reference proteome</keyword>